<gene>
    <name evidence="1" type="ORF">BG61_15835</name>
</gene>
<name>A0A069PPF0_9BURK</name>
<dbReference type="RefSeq" id="WP_035936684.1">
    <property type="nucleotide sequence ID" value="NZ_CADFFX010000005.1"/>
</dbReference>
<evidence type="ECO:0000313" key="1">
    <source>
        <dbReference type="EMBL" id="KDR41744.1"/>
    </source>
</evidence>
<dbReference type="AlphaFoldDB" id="A0A069PPF0"/>
<comment type="caution">
    <text evidence="1">The sequence shown here is derived from an EMBL/GenBank/DDBJ whole genome shotgun (WGS) entry which is preliminary data.</text>
</comment>
<dbReference type="Proteomes" id="UP000027466">
    <property type="component" value="Unassembled WGS sequence"/>
</dbReference>
<dbReference type="EMBL" id="JFHC01000024">
    <property type="protein sequence ID" value="KDR41744.1"/>
    <property type="molecule type" value="Genomic_DNA"/>
</dbReference>
<protein>
    <submittedName>
        <fullName evidence="1">Uncharacterized protein</fullName>
    </submittedName>
</protein>
<sequence>MGIFGWLKRNERASAQPADERVTATLNRIVHLDPQLALVQKYRARMAPAVGTCIDHVGRLVASLPGSRDANAASWSSDACIHAFFAIPDDVALVFSRSHDMRAFFADNPDMTHAYAVLSMAMIERRVLGVAQVGEHARPDVVQTTVSFSDHRVRICARTDAELRDDIVRRVVDQLVLDGLQGVADDASRREVLEEERALLRTRLQLLERQGAGMSAVLGGEPAVDVGELARLQARIEENSRNLENLGLPMDALERKFDHVHDVLAAPASRIHVDVKRLRLDKMNVVMTDASSQPGDEIEFPLARIPGPLQETRAFSIVRFARTDLLPTGNMFDEAARLL</sequence>
<keyword evidence="2" id="KW-1185">Reference proteome</keyword>
<evidence type="ECO:0000313" key="2">
    <source>
        <dbReference type="Proteomes" id="UP000027466"/>
    </source>
</evidence>
<accession>A0A069PPF0</accession>
<dbReference type="STRING" id="60547.GCA_000751215_04955"/>
<proteinExistence type="predicted"/>
<organism evidence="1 2">
    <name type="scientific">Caballeronia glathei</name>
    <dbReference type="NCBI Taxonomy" id="60547"/>
    <lineage>
        <taxon>Bacteria</taxon>
        <taxon>Pseudomonadati</taxon>
        <taxon>Pseudomonadota</taxon>
        <taxon>Betaproteobacteria</taxon>
        <taxon>Burkholderiales</taxon>
        <taxon>Burkholderiaceae</taxon>
        <taxon>Caballeronia</taxon>
    </lineage>
</organism>
<reference evidence="1 2" key="1">
    <citation type="submission" date="2014-03" db="EMBL/GenBank/DDBJ databases">
        <title>Draft Genome Sequences of Four Burkholderia Strains.</title>
        <authorList>
            <person name="Liu X.Y."/>
            <person name="Li C.X."/>
            <person name="Xu J.H."/>
        </authorList>
    </citation>
    <scope>NUCLEOTIDE SEQUENCE [LARGE SCALE GENOMIC DNA]</scope>
    <source>
        <strain evidence="1 2">DSM 50014</strain>
    </source>
</reference>